<dbReference type="EMBL" id="JAACXV010013762">
    <property type="protein sequence ID" value="KAF7272467.1"/>
    <property type="molecule type" value="Genomic_DNA"/>
</dbReference>
<name>A0A834I4J9_RHYFE</name>
<keyword evidence="3" id="KW-1185">Reference proteome</keyword>
<feature type="region of interest" description="Disordered" evidence="1">
    <location>
        <begin position="1"/>
        <end position="38"/>
    </location>
</feature>
<dbReference type="AlphaFoldDB" id="A0A834I4J9"/>
<sequence>MAGQQARPKSRQTRLKSTTDEDFRNLNNSKKQQANRPAIYQSRGESAHNVLYNSNIAIATASSSASPRINATQIDEPVNHTTTSTNDQTNPTQNNDIPIPTPASSKKPVSPSILRDKHEYSEVIRILTC</sequence>
<reference evidence="2" key="1">
    <citation type="submission" date="2020-08" db="EMBL/GenBank/DDBJ databases">
        <title>Genome sequencing and assembly of the red palm weevil Rhynchophorus ferrugineus.</title>
        <authorList>
            <person name="Dias G.B."/>
            <person name="Bergman C.M."/>
            <person name="Manee M."/>
        </authorList>
    </citation>
    <scope>NUCLEOTIDE SEQUENCE</scope>
    <source>
        <strain evidence="2">AA-2017</strain>
        <tissue evidence="2">Whole larva</tissue>
    </source>
</reference>
<evidence type="ECO:0000313" key="2">
    <source>
        <dbReference type="EMBL" id="KAF7272467.1"/>
    </source>
</evidence>
<dbReference type="Proteomes" id="UP000625711">
    <property type="component" value="Unassembled WGS sequence"/>
</dbReference>
<evidence type="ECO:0000313" key="3">
    <source>
        <dbReference type="Proteomes" id="UP000625711"/>
    </source>
</evidence>
<protein>
    <submittedName>
        <fullName evidence="2">Uncharacterized protein</fullName>
    </submittedName>
</protein>
<feature type="compositionally biased region" description="Polar residues" evidence="1">
    <location>
        <begin position="25"/>
        <end position="35"/>
    </location>
</feature>
<accession>A0A834I4J9</accession>
<gene>
    <name evidence="2" type="ORF">GWI33_014741</name>
</gene>
<organism evidence="2 3">
    <name type="scientific">Rhynchophorus ferrugineus</name>
    <name type="common">Red palm weevil</name>
    <name type="synonym">Curculio ferrugineus</name>
    <dbReference type="NCBI Taxonomy" id="354439"/>
    <lineage>
        <taxon>Eukaryota</taxon>
        <taxon>Metazoa</taxon>
        <taxon>Ecdysozoa</taxon>
        <taxon>Arthropoda</taxon>
        <taxon>Hexapoda</taxon>
        <taxon>Insecta</taxon>
        <taxon>Pterygota</taxon>
        <taxon>Neoptera</taxon>
        <taxon>Endopterygota</taxon>
        <taxon>Coleoptera</taxon>
        <taxon>Polyphaga</taxon>
        <taxon>Cucujiformia</taxon>
        <taxon>Curculionidae</taxon>
        <taxon>Dryophthorinae</taxon>
        <taxon>Rhynchophorus</taxon>
    </lineage>
</organism>
<comment type="caution">
    <text evidence="2">The sequence shown here is derived from an EMBL/GenBank/DDBJ whole genome shotgun (WGS) entry which is preliminary data.</text>
</comment>
<evidence type="ECO:0000256" key="1">
    <source>
        <dbReference type="SAM" id="MobiDB-lite"/>
    </source>
</evidence>
<feature type="region of interest" description="Disordered" evidence="1">
    <location>
        <begin position="61"/>
        <end position="114"/>
    </location>
</feature>
<proteinExistence type="predicted"/>
<feature type="compositionally biased region" description="Low complexity" evidence="1">
    <location>
        <begin position="79"/>
        <end position="96"/>
    </location>
</feature>